<dbReference type="Gene3D" id="3.10.180.10">
    <property type="entry name" value="2,3-Dihydroxybiphenyl 1,2-Dioxygenase, domain 1"/>
    <property type="match status" value="1"/>
</dbReference>
<name>A0A6F8XRX1_9ACTN</name>
<dbReference type="Pfam" id="PF00903">
    <property type="entry name" value="Glyoxalase"/>
    <property type="match status" value="1"/>
</dbReference>
<protein>
    <recommendedName>
        <fullName evidence="2">VOC domain-containing protein</fullName>
    </recommendedName>
</protein>
<reference evidence="3 4" key="2">
    <citation type="submission" date="2020-03" db="EMBL/GenBank/DDBJ databases">
        <authorList>
            <person name="Ichikawa N."/>
            <person name="Kimura A."/>
            <person name="Kitahashi Y."/>
            <person name="Uohara A."/>
        </authorList>
    </citation>
    <scope>NUCLEOTIDE SEQUENCE [LARGE SCALE GENOMIC DNA]</scope>
    <source>
        <strain evidence="3 4">NBRC 107702</strain>
    </source>
</reference>
<feature type="region of interest" description="Disordered" evidence="1">
    <location>
        <begin position="98"/>
        <end position="140"/>
    </location>
</feature>
<sequence>MTAPDIVRSAYAELVVTDLARSRWFWVDMLGMVVQHEEADALYLRGFDELTHHSLVLRRGETPAADRLAFRVRRPEDLDRAEAFFAARGCPVKRFPAGTTPGVGRASAPKTRWASWSSSSTRSSRSSGCTSATTCATARR</sequence>
<dbReference type="Proteomes" id="UP000502508">
    <property type="component" value="Chromosome"/>
</dbReference>
<dbReference type="RefSeq" id="WP_197938480.1">
    <property type="nucleotide sequence ID" value="NZ_AP022870.1"/>
</dbReference>
<organism evidence="3 4">
    <name type="scientific">Phytohabitans flavus</name>
    <dbReference type="NCBI Taxonomy" id="1076124"/>
    <lineage>
        <taxon>Bacteria</taxon>
        <taxon>Bacillati</taxon>
        <taxon>Actinomycetota</taxon>
        <taxon>Actinomycetes</taxon>
        <taxon>Micromonosporales</taxon>
        <taxon>Micromonosporaceae</taxon>
    </lineage>
</organism>
<dbReference type="InterPro" id="IPR029068">
    <property type="entry name" value="Glyas_Bleomycin-R_OHBP_Dase"/>
</dbReference>
<dbReference type="EMBL" id="AP022870">
    <property type="protein sequence ID" value="BCB76570.1"/>
    <property type="molecule type" value="Genomic_DNA"/>
</dbReference>
<keyword evidence="4" id="KW-1185">Reference proteome</keyword>
<evidence type="ECO:0000313" key="3">
    <source>
        <dbReference type="EMBL" id="BCB76570.1"/>
    </source>
</evidence>
<accession>A0A6F8XRX1</accession>
<reference evidence="3 4" key="1">
    <citation type="submission" date="2020-03" db="EMBL/GenBank/DDBJ databases">
        <title>Whole genome shotgun sequence of Phytohabitans flavus NBRC 107702.</title>
        <authorList>
            <person name="Komaki H."/>
            <person name="Tamura T."/>
        </authorList>
    </citation>
    <scope>NUCLEOTIDE SEQUENCE [LARGE SCALE GENOMIC DNA]</scope>
    <source>
        <strain evidence="3 4">NBRC 107702</strain>
    </source>
</reference>
<evidence type="ECO:0000259" key="2">
    <source>
        <dbReference type="PROSITE" id="PS51819"/>
    </source>
</evidence>
<dbReference type="InterPro" id="IPR037523">
    <property type="entry name" value="VOC_core"/>
</dbReference>
<proteinExistence type="predicted"/>
<evidence type="ECO:0000256" key="1">
    <source>
        <dbReference type="SAM" id="MobiDB-lite"/>
    </source>
</evidence>
<dbReference type="AlphaFoldDB" id="A0A6F8XRX1"/>
<dbReference type="KEGG" id="pfla:Pflav_029800"/>
<dbReference type="SUPFAM" id="SSF54593">
    <property type="entry name" value="Glyoxalase/Bleomycin resistance protein/Dihydroxybiphenyl dioxygenase"/>
    <property type="match status" value="1"/>
</dbReference>
<dbReference type="PROSITE" id="PS51819">
    <property type="entry name" value="VOC"/>
    <property type="match status" value="1"/>
</dbReference>
<feature type="compositionally biased region" description="Low complexity" evidence="1">
    <location>
        <begin position="111"/>
        <end position="140"/>
    </location>
</feature>
<gene>
    <name evidence="3" type="ORF">Pflav_029800</name>
</gene>
<evidence type="ECO:0000313" key="4">
    <source>
        <dbReference type="Proteomes" id="UP000502508"/>
    </source>
</evidence>
<feature type="domain" description="VOC" evidence="2">
    <location>
        <begin position="8"/>
        <end position="122"/>
    </location>
</feature>
<dbReference type="InterPro" id="IPR004360">
    <property type="entry name" value="Glyas_Fos-R_dOase_dom"/>
</dbReference>